<dbReference type="OrthoDB" id="370884at2759"/>
<feature type="region of interest" description="Disordered" evidence="13">
    <location>
        <begin position="1"/>
        <end position="27"/>
    </location>
</feature>
<evidence type="ECO:0000256" key="3">
    <source>
        <dbReference type="ARBA" id="ARBA00022475"/>
    </source>
</evidence>
<organism evidence="16 17">
    <name type="scientific">Rhynchophorus ferrugineus</name>
    <name type="common">Red palm weevil</name>
    <name type="synonym">Curculio ferrugineus</name>
    <dbReference type="NCBI Taxonomy" id="354439"/>
    <lineage>
        <taxon>Eukaryota</taxon>
        <taxon>Metazoa</taxon>
        <taxon>Ecdysozoa</taxon>
        <taxon>Arthropoda</taxon>
        <taxon>Hexapoda</taxon>
        <taxon>Insecta</taxon>
        <taxon>Pterygota</taxon>
        <taxon>Neoptera</taxon>
        <taxon>Endopterygota</taxon>
        <taxon>Coleoptera</taxon>
        <taxon>Polyphaga</taxon>
        <taxon>Cucujiformia</taxon>
        <taxon>Curculionidae</taxon>
        <taxon>Dryophthorinae</taxon>
        <taxon>Rhynchophorus</taxon>
    </lineage>
</organism>
<evidence type="ECO:0000256" key="10">
    <source>
        <dbReference type="ARBA" id="ARBA00023180"/>
    </source>
</evidence>
<evidence type="ECO:0000256" key="7">
    <source>
        <dbReference type="ARBA" id="ARBA00022989"/>
    </source>
</evidence>
<evidence type="ECO:0000313" key="17">
    <source>
        <dbReference type="Proteomes" id="UP000625711"/>
    </source>
</evidence>
<evidence type="ECO:0000259" key="15">
    <source>
        <dbReference type="Pfam" id="PF23000"/>
    </source>
</evidence>
<dbReference type="PANTHER" id="PTHR22914:SF42">
    <property type="entry name" value="CHITIN SYNTHASE"/>
    <property type="match status" value="1"/>
</dbReference>
<keyword evidence="4" id="KW-0328">Glycosyltransferase</keyword>
<dbReference type="InterPro" id="IPR004835">
    <property type="entry name" value="Chitin_synth"/>
</dbReference>
<evidence type="ECO:0000256" key="4">
    <source>
        <dbReference type="ARBA" id="ARBA00022676"/>
    </source>
</evidence>
<feature type="transmembrane region" description="Helical" evidence="14">
    <location>
        <begin position="289"/>
        <end position="313"/>
    </location>
</feature>
<feature type="transmembrane region" description="Helical" evidence="14">
    <location>
        <begin position="217"/>
        <end position="240"/>
    </location>
</feature>
<keyword evidence="17" id="KW-1185">Reference proteome</keyword>
<dbReference type="Pfam" id="PF03142">
    <property type="entry name" value="Chitin_synth_2"/>
    <property type="match status" value="1"/>
</dbReference>
<feature type="transmembrane region" description="Helical" evidence="14">
    <location>
        <begin position="399"/>
        <end position="423"/>
    </location>
</feature>
<dbReference type="PANTHER" id="PTHR22914">
    <property type="entry name" value="CHITIN SYNTHASE"/>
    <property type="match status" value="1"/>
</dbReference>
<evidence type="ECO:0000256" key="6">
    <source>
        <dbReference type="ARBA" id="ARBA00022692"/>
    </source>
</evidence>
<dbReference type="EMBL" id="JAACXV010014496">
    <property type="protein sequence ID" value="KAF7266784.1"/>
    <property type="molecule type" value="Genomic_DNA"/>
</dbReference>
<feature type="transmembrane region" description="Helical" evidence="14">
    <location>
        <begin position="947"/>
        <end position="971"/>
    </location>
</feature>
<evidence type="ECO:0000256" key="13">
    <source>
        <dbReference type="SAM" id="MobiDB-lite"/>
    </source>
</evidence>
<dbReference type="InterPro" id="IPR029044">
    <property type="entry name" value="Nucleotide-diphossugar_trans"/>
</dbReference>
<evidence type="ECO:0000313" key="16">
    <source>
        <dbReference type="EMBL" id="KAF7266784.1"/>
    </source>
</evidence>
<evidence type="ECO:0000256" key="11">
    <source>
        <dbReference type="ARBA" id="ARBA00046329"/>
    </source>
</evidence>
<proteinExistence type="inferred from homology"/>
<dbReference type="GO" id="GO:0004100">
    <property type="term" value="F:chitin synthase activity"/>
    <property type="evidence" value="ECO:0007669"/>
    <property type="project" value="UniProtKB-EC"/>
</dbReference>
<dbReference type="CDD" id="cd04190">
    <property type="entry name" value="Chitin_synth_C"/>
    <property type="match status" value="1"/>
</dbReference>
<dbReference type="EC" id="2.4.1.16" evidence="2"/>
<feature type="transmembrane region" description="Helical" evidence="14">
    <location>
        <begin position="1244"/>
        <end position="1264"/>
    </location>
</feature>
<keyword evidence="8" id="KW-0175">Coiled coil</keyword>
<feature type="transmembrane region" description="Helical" evidence="14">
    <location>
        <begin position="1009"/>
        <end position="1028"/>
    </location>
</feature>
<feature type="transmembrane region" description="Helical" evidence="14">
    <location>
        <begin position="977"/>
        <end position="997"/>
    </location>
</feature>
<keyword evidence="9 14" id="KW-0472">Membrane</keyword>
<feature type="domain" description="Chitin synthase chs-1/2 N-terminal putative transporter" evidence="15">
    <location>
        <begin position="53"/>
        <end position="331"/>
    </location>
</feature>
<keyword evidence="5" id="KW-0808">Transferase</keyword>
<accession>A0A834HRQ4</accession>
<dbReference type="GO" id="GO:0005886">
    <property type="term" value="C:plasma membrane"/>
    <property type="evidence" value="ECO:0007669"/>
    <property type="project" value="UniProtKB-SubCell"/>
</dbReference>
<comment type="catalytic activity">
    <reaction evidence="12">
        <text>[(1-&gt;4)-N-acetyl-beta-D-glucosaminyl](n) + UDP-N-acetyl-alpha-D-glucosamine = [(1-&gt;4)-N-acetyl-beta-D-glucosaminyl](n+1) + UDP + H(+)</text>
        <dbReference type="Rhea" id="RHEA:16637"/>
        <dbReference type="Rhea" id="RHEA-COMP:9593"/>
        <dbReference type="Rhea" id="RHEA-COMP:9595"/>
        <dbReference type="ChEBI" id="CHEBI:15378"/>
        <dbReference type="ChEBI" id="CHEBI:17029"/>
        <dbReference type="ChEBI" id="CHEBI:57705"/>
        <dbReference type="ChEBI" id="CHEBI:58223"/>
        <dbReference type="EC" id="2.4.1.16"/>
    </reaction>
</comment>
<comment type="similarity">
    <text evidence="11">Belongs to the chitin synthase family. Class IV subfamily.</text>
</comment>
<feature type="transmembrane region" description="Helical" evidence="14">
    <location>
        <begin position="122"/>
        <end position="146"/>
    </location>
</feature>
<feature type="transmembrane region" description="Helical" evidence="14">
    <location>
        <begin position="246"/>
        <end position="266"/>
    </location>
</feature>
<dbReference type="GO" id="GO:0006031">
    <property type="term" value="P:chitin biosynthetic process"/>
    <property type="evidence" value="ECO:0007669"/>
    <property type="project" value="TreeGrafter"/>
</dbReference>
<dbReference type="InterPro" id="IPR055120">
    <property type="entry name" value="Chs-1/2_IV_N"/>
</dbReference>
<name>A0A834HRQ4_RHYFE</name>
<comment type="caution">
    <text evidence="16">The sequence shown here is derived from an EMBL/GenBank/DDBJ whole genome shotgun (WGS) entry which is preliminary data.</text>
</comment>
<keyword evidence="3" id="KW-1003">Cell membrane</keyword>
<evidence type="ECO:0000256" key="5">
    <source>
        <dbReference type="ARBA" id="ARBA00022679"/>
    </source>
</evidence>
<evidence type="ECO:0000256" key="14">
    <source>
        <dbReference type="SAM" id="Phobius"/>
    </source>
</evidence>
<sequence>MGYDDDYYDEDENDDEDSLLAATERQGEEVKPWDSFKVLHRKAETGSLAESKWIDNGVKVLKTFTIGVVSLIVLCSAVTSKLTLFLMTSQIKKNVTRPYCNLVLDNTRNYNFIVPDVERTTWIWLLMFAYFAPEFGTFFRSLRILIFKSWDLPSLWDFLLLLMTESFPAIGSSLLIFNILPEMDVIRGAMLTNALCFFPALEFTLRHINKLYNKDNWFLLTLDVFALLAQISGFIAWPIIEENQVLWLIPVASAMISFGWWENFIFEDTPVKLFRIIAQAKKDFPNSKYFSYAIVSVVKCVLFLATAVISIYIREGDVSFMFDEFFEAFSEHKMVINEIIPQVSGSNVSTSDGVSTGGTEYITNSILYQLIILGVNIATTYICYAFAKFACKIMIQASSFAFPLNLTVPVLITTLVAICGPFAKDSCAYFETFPREITYLFFNTPPLLYLKDFVGHQHAWIWLAWLLSQFWITQFIWSNKNSKLSTTEQLFMRPMYDAFLIDQSLALNRRNVVDRIIKVKAEATEETTEVDEDKITKIYACGTMWHETREEMMEFLKTILRMDEDQAAHRIVKQYLRIPVESHYEWETHIFFDDAFVRKSKDDNDPHVNSYVLDLVTTIGEAATEVHKTTVRIRPPVIYPTPYGGRLVWVLPGKTKMIAHLKDKAKIRAKKRWSQVMYMYYLLGHRIMDNEEFTPERVKVISKNTYIMALDGDIDFQPEAVHLLVQYMKKNDSLGAACGRIHPVGSGTIAWYQVFEYAVGHWMQKATEHVIGCVLCSPGCFSLFRASALMDHNVMARYTTRSEEARHYVQYDQGEDRWLCTLLLQRGYRVEYSAASDAYTHCPEGFNEFYNQRRRWMPSTMANILDLLQDSKHIIKVNDNISTLYIFYQVVLMIGTVIGPGTIFLMLVGAFVTAFGLNQWSAFMYNLIPIAIFVLTCIFCDSNTQLTVAAAISGFYGLVMMAVLIGVVMQINQDGILAPSSLFFFIMMGEYIVAAIIHPKEFYCLKYGIIYLVTVPSMYLLLVIYSVFNMNNVSWGTREVTVVANKSEGAQEEKKEEPIKKALSPVISMVYKVRDFFADCFSDSKHLVLISNSLVNIEQKTGHIEQRIDYLEKITLDPEMAEPRKTMSKRKTTIVEGARASRLSVRPRASTMRPSTLNPPSVSFQGDTIADDYDYYDDEESIGMPDDLQNNSWFYDGDLIRGNVTYLDKKEEIFWKELLDKYLHPIEDNKEKVARDLKDLRDKMVMSFFMLNSLFVLVVFLLTLQKDLIHLKWPFNPTVNFTYTGTSTANEILLTKTRLELEPIGFVFLIFFFGLMAVQFVAMLLHRFGTYAQIMANTELNFNLFDTKIENMTEDELFEGDPIRVFRKLIKLKGVNDDDENEDVNSHVTRRSTVAFLMQNKNKKRAVINDLDTAFAARMKKFRNNEKCDVAIPRKTLVAINRRRTTVLKRKSEMLAFHPSDYRTKQLIPEEDHNDGMTYEMDNLGYDHNPESTT</sequence>
<feature type="transmembrane region" description="Helical" evidence="14">
    <location>
        <begin position="158"/>
        <end position="180"/>
    </location>
</feature>
<evidence type="ECO:0000256" key="1">
    <source>
        <dbReference type="ARBA" id="ARBA00004651"/>
    </source>
</evidence>
<keyword evidence="10" id="KW-0325">Glycoprotein</keyword>
<feature type="transmembrane region" description="Helical" evidence="14">
    <location>
        <begin position="1304"/>
        <end position="1325"/>
    </location>
</feature>
<feature type="transmembrane region" description="Helical" evidence="14">
    <location>
        <begin position="923"/>
        <end position="940"/>
    </location>
</feature>
<gene>
    <name evidence="16" type="ORF">GWI33_019922</name>
</gene>
<feature type="transmembrane region" description="Helical" evidence="14">
    <location>
        <begin position="884"/>
        <end position="917"/>
    </location>
</feature>
<keyword evidence="6 14" id="KW-0812">Transmembrane</keyword>
<comment type="subcellular location">
    <subcellularLocation>
        <location evidence="1">Cell membrane</location>
        <topology evidence="1">Multi-pass membrane protein</topology>
    </subcellularLocation>
</comment>
<feature type="transmembrane region" description="Helical" evidence="14">
    <location>
        <begin position="60"/>
        <end position="79"/>
    </location>
</feature>
<reference evidence="16" key="1">
    <citation type="submission" date="2020-08" db="EMBL/GenBank/DDBJ databases">
        <title>Genome sequencing and assembly of the red palm weevil Rhynchophorus ferrugineus.</title>
        <authorList>
            <person name="Dias G.B."/>
            <person name="Bergman C.M."/>
            <person name="Manee M."/>
        </authorList>
    </citation>
    <scope>NUCLEOTIDE SEQUENCE</scope>
    <source>
        <strain evidence="16">AA-2017</strain>
        <tissue evidence="16">Whole larva</tissue>
    </source>
</reference>
<feature type="compositionally biased region" description="Acidic residues" evidence="13">
    <location>
        <begin position="1"/>
        <end position="18"/>
    </location>
</feature>
<evidence type="ECO:0000256" key="12">
    <source>
        <dbReference type="ARBA" id="ARBA00048014"/>
    </source>
</evidence>
<dbReference type="Gene3D" id="3.90.550.10">
    <property type="entry name" value="Spore Coat Polysaccharide Biosynthesis Protein SpsA, Chain A"/>
    <property type="match status" value="1"/>
</dbReference>
<dbReference type="FunFam" id="3.90.550.10:FF:000139">
    <property type="entry name" value="Chitin synthase 8"/>
    <property type="match status" value="1"/>
</dbReference>
<dbReference type="Proteomes" id="UP000625711">
    <property type="component" value="Unassembled WGS sequence"/>
</dbReference>
<evidence type="ECO:0000256" key="2">
    <source>
        <dbReference type="ARBA" id="ARBA00012543"/>
    </source>
</evidence>
<dbReference type="Pfam" id="PF23000">
    <property type="entry name" value="ChitinSynthase_IV_N"/>
    <property type="match status" value="1"/>
</dbReference>
<protein>
    <recommendedName>
        <fullName evidence="2">chitin synthase</fullName>
        <ecNumber evidence="2">2.4.1.16</ecNumber>
    </recommendedName>
</protein>
<evidence type="ECO:0000256" key="8">
    <source>
        <dbReference type="ARBA" id="ARBA00023054"/>
    </source>
</evidence>
<evidence type="ECO:0000256" key="9">
    <source>
        <dbReference type="ARBA" id="ARBA00023136"/>
    </source>
</evidence>
<keyword evidence="7 14" id="KW-1133">Transmembrane helix</keyword>
<feature type="transmembrane region" description="Helical" evidence="14">
    <location>
        <begin position="366"/>
        <end position="387"/>
    </location>
</feature>
<dbReference type="SUPFAM" id="SSF53448">
    <property type="entry name" value="Nucleotide-diphospho-sugar transferases"/>
    <property type="match status" value="1"/>
</dbReference>